<reference evidence="2" key="1">
    <citation type="journal article" date="2019" name="Int. J. Syst. Evol. Microbiol.">
        <title>The Global Catalogue of Microorganisms (GCM) 10K type strain sequencing project: providing services to taxonomists for standard genome sequencing and annotation.</title>
        <authorList>
            <consortium name="The Broad Institute Genomics Platform"/>
            <consortium name="The Broad Institute Genome Sequencing Center for Infectious Disease"/>
            <person name="Wu L."/>
            <person name="Ma J."/>
        </authorList>
    </citation>
    <scope>NUCLEOTIDE SEQUENCE [LARGE SCALE GENOMIC DNA]</scope>
    <source>
        <strain evidence="2">CCUG 42722</strain>
    </source>
</reference>
<evidence type="ECO:0000313" key="1">
    <source>
        <dbReference type="EMBL" id="MFC4628133.1"/>
    </source>
</evidence>
<name>A0ABV9HCY7_9MICO</name>
<sequence length="389" mass="42395">MAPLLTKNPPRPLAPGDVVVTWHADLGEWAAAQVTSLDAKNELADVLDLDWSSTTRPETLTDLGVLRPLARQAGSWNGRRSHCYYPWVLPRSCTVIGTTTPLIASPSQSYGLGWGVGDALHRERLAASGRAHWDDDPAQLSIRGTELRIPDDVDTSTVRRLLVTGVEHLDAAALADTFPDLTELRLHGKLSELTNAVALNRLTGLRELSITGYFGMTAADHVTVAGTPELEHIDLHNVPREYATAMRRAWRPEAANGTYLSVSGARGPDWVTENKDNPLRDWDTRPGVSKRTYQKSVAQIGKTRDQILAALDGAPGDRAKTLERVGSEYGEAFNAIDEATRAGLIMTQEREELYDAVVGLLDAAAADRGLDVTAERQALIDGVDATRDW</sequence>
<evidence type="ECO:0000313" key="2">
    <source>
        <dbReference type="Proteomes" id="UP001596011"/>
    </source>
</evidence>
<dbReference type="EMBL" id="JBHSFI010000003">
    <property type="protein sequence ID" value="MFC4628133.1"/>
    <property type="molecule type" value="Genomic_DNA"/>
</dbReference>
<dbReference type="Proteomes" id="UP001596011">
    <property type="component" value="Unassembled WGS sequence"/>
</dbReference>
<evidence type="ECO:0008006" key="3">
    <source>
        <dbReference type="Google" id="ProtNLM"/>
    </source>
</evidence>
<organism evidence="1 2">
    <name type="scientific">Promicromonospora alba</name>
    <dbReference type="NCBI Taxonomy" id="1616110"/>
    <lineage>
        <taxon>Bacteria</taxon>
        <taxon>Bacillati</taxon>
        <taxon>Actinomycetota</taxon>
        <taxon>Actinomycetes</taxon>
        <taxon>Micrococcales</taxon>
        <taxon>Promicromonosporaceae</taxon>
        <taxon>Promicromonospora</taxon>
    </lineage>
</organism>
<accession>A0ABV9HCY7</accession>
<protein>
    <recommendedName>
        <fullName evidence="3">Leucine rich repeat (LRR) protein</fullName>
    </recommendedName>
</protein>
<proteinExistence type="predicted"/>
<comment type="caution">
    <text evidence="1">The sequence shown here is derived from an EMBL/GenBank/DDBJ whole genome shotgun (WGS) entry which is preliminary data.</text>
</comment>
<dbReference type="RefSeq" id="WP_377133930.1">
    <property type="nucleotide sequence ID" value="NZ_JBHSFI010000003.1"/>
</dbReference>
<gene>
    <name evidence="1" type="ORF">ACFO6V_07805</name>
</gene>
<keyword evidence="2" id="KW-1185">Reference proteome</keyword>